<feature type="region of interest" description="Disordered" evidence="1">
    <location>
        <begin position="15"/>
        <end position="35"/>
    </location>
</feature>
<organism evidence="2 3">
    <name type="scientific">Pyricularia oryzae</name>
    <name type="common">Rice blast fungus</name>
    <name type="synonym">Magnaporthe oryzae</name>
    <dbReference type="NCBI Taxonomy" id="318829"/>
    <lineage>
        <taxon>Eukaryota</taxon>
        <taxon>Fungi</taxon>
        <taxon>Dikarya</taxon>
        <taxon>Ascomycota</taxon>
        <taxon>Pezizomycotina</taxon>
        <taxon>Sordariomycetes</taxon>
        <taxon>Sordariomycetidae</taxon>
        <taxon>Magnaporthales</taxon>
        <taxon>Pyriculariaceae</taxon>
        <taxon>Pyricularia</taxon>
    </lineage>
</organism>
<name>A0A4P7N6M0_PYROR</name>
<accession>A0A4P7N6M0</accession>
<gene>
    <name evidence="2" type="ORF">PoMZ_01717</name>
</gene>
<dbReference type="AlphaFoldDB" id="A0A4P7N6M0"/>
<evidence type="ECO:0000313" key="3">
    <source>
        <dbReference type="Proteomes" id="UP000294847"/>
    </source>
</evidence>
<dbReference type="EMBL" id="CP034205">
    <property type="protein sequence ID" value="QBZ56801.1"/>
    <property type="molecule type" value="Genomic_DNA"/>
</dbReference>
<dbReference type="Proteomes" id="UP000294847">
    <property type="component" value="Chromosome 2"/>
</dbReference>
<sequence length="277" mass="31319">MWPNLENLTQIRPRCKKNKSENSPPKWNESVKSKNQTQYILDREIVRFVRTGTMRNPSTFLPAFLILGQTTATAYLADLGEFPSNLLVTKDFARTIKIVIQWVVISTGGGGRGIVQQMVIISPFEAQNLIETINLYKKVVLHVYAPRSLLGFEPLDNLLLYTIPAVPQHWRVPQLLTIQLNLFSGQLYFSSFDEYKAVCEMLGLDWNGGGQGGHVGTDGFVKPMFRCANSQAGYTFRHSPVGFLKVFLSKVRRDCKNINKTHMGKLLNAVLLKEEDI</sequence>
<proteinExistence type="predicted"/>
<evidence type="ECO:0000313" key="2">
    <source>
        <dbReference type="EMBL" id="QBZ56801.1"/>
    </source>
</evidence>
<reference evidence="2 3" key="1">
    <citation type="journal article" date="2019" name="Mol. Biol. Evol.">
        <title>Blast fungal genomes show frequent chromosomal changes, gene gains and losses, and effector gene turnover.</title>
        <authorList>
            <person name="Gomez Luciano L.B."/>
            <person name="Jason Tsai I."/>
            <person name="Chuma I."/>
            <person name="Tosa Y."/>
            <person name="Chen Y.H."/>
            <person name="Li J.Y."/>
            <person name="Li M.Y."/>
            <person name="Jade Lu M.Y."/>
            <person name="Nakayashiki H."/>
            <person name="Li W.H."/>
        </authorList>
    </citation>
    <scope>NUCLEOTIDE SEQUENCE [LARGE SCALE GENOMIC DNA]</scope>
    <source>
        <strain evidence="2">MZ5-1-6</strain>
    </source>
</reference>
<protein>
    <submittedName>
        <fullName evidence="2">Uncharacterized protein</fullName>
    </submittedName>
</protein>
<evidence type="ECO:0000256" key="1">
    <source>
        <dbReference type="SAM" id="MobiDB-lite"/>
    </source>
</evidence>